<feature type="domain" description="3-deoxy-D-manno-octulosonic-acid transferase N-terminal" evidence="8">
    <location>
        <begin position="63"/>
        <end position="240"/>
    </location>
</feature>
<protein>
    <recommendedName>
        <fullName evidence="3 7">3-deoxy-D-manno-octulosonic acid transferase</fullName>
        <shortName evidence="7">Kdo transferase</shortName>
        <ecNumber evidence="2 7">2.4.99.12</ecNumber>
    </recommendedName>
    <alternativeName>
        <fullName evidence="5 7">Lipid IV(A) 3-deoxy-D-manno-octulosonic acid transferase</fullName>
    </alternativeName>
</protein>
<comment type="catalytic activity">
    <reaction evidence="6 7">
        <text>lipid IVA (E. coli) + CMP-3-deoxy-beta-D-manno-octulosonate = alpha-Kdo-(2-&gt;6)-lipid IVA (E. coli) + CMP + H(+)</text>
        <dbReference type="Rhea" id="RHEA:28066"/>
        <dbReference type="ChEBI" id="CHEBI:15378"/>
        <dbReference type="ChEBI" id="CHEBI:58603"/>
        <dbReference type="ChEBI" id="CHEBI:60364"/>
        <dbReference type="ChEBI" id="CHEBI:60377"/>
        <dbReference type="ChEBI" id="CHEBI:85987"/>
        <dbReference type="EC" id="2.4.99.12"/>
    </reaction>
</comment>
<evidence type="ECO:0000256" key="1">
    <source>
        <dbReference type="ARBA" id="ARBA00004713"/>
    </source>
</evidence>
<evidence type="ECO:0000256" key="6">
    <source>
        <dbReference type="ARBA" id="ARBA00049183"/>
    </source>
</evidence>
<name>A0ABP2U083_9GAMM</name>
<dbReference type="EMBL" id="APOJ01000016">
    <property type="protein sequence ID" value="ENU27894.1"/>
    <property type="molecule type" value="Genomic_DNA"/>
</dbReference>
<gene>
    <name evidence="9" type="ORF">F992_00722</name>
</gene>
<comment type="subcellular location">
    <subcellularLocation>
        <location evidence="7">Cell membrane</location>
    </subcellularLocation>
</comment>
<evidence type="ECO:0000256" key="7">
    <source>
        <dbReference type="RuleBase" id="RU365103"/>
    </source>
</evidence>
<dbReference type="InterPro" id="IPR038107">
    <property type="entry name" value="Glycos_transf_N_sf"/>
</dbReference>
<dbReference type="InterPro" id="IPR007507">
    <property type="entry name" value="Glycos_transf_N"/>
</dbReference>
<evidence type="ECO:0000313" key="9">
    <source>
        <dbReference type="EMBL" id="ENU27894.1"/>
    </source>
</evidence>
<dbReference type="Proteomes" id="UP000013190">
    <property type="component" value="Unassembled WGS sequence"/>
</dbReference>
<comment type="function">
    <text evidence="7">Involved in lipopolysaccharide (LPS) biosynthesis. Catalyzes the transfer of 3-deoxy-D-manno-octulosonate (Kdo) residue(s) from CMP-Kdo to lipid IV(A), the tetraacyldisaccharide-1,4'-bisphosphate precursor of lipid A.</text>
</comment>
<evidence type="ECO:0000256" key="2">
    <source>
        <dbReference type="ARBA" id="ARBA00012621"/>
    </source>
</evidence>
<dbReference type="InterPro" id="IPR039901">
    <property type="entry name" value="Kdotransferase"/>
</dbReference>
<accession>A0ABP2U083</accession>
<keyword evidence="4 7" id="KW-0808">Transferase</keyword>
<evidence type="ECO:0000313" key="10">
    <source>
        <dbReference type="Proteomes" id="UP000013190"/>
    </source>
</evidence>
<keyword evidence="7" id="KW-1003">Cell membrane</keyword>
<proteinExistence type="inferred from homology"/>
<reference evidence="9 10" key="2">
    <citation type="journal article" date="2016" name="Int. J. Syst. Evol. Microbiol.">
        <title>Taxonomy of haemolytic and/or proteolytic strains of the genus Acinetobacter with the proposal of Acinetobacter courvalinii sp. nov. (genomic species 14 sensu Bouvet &amp; Jeanjean), Acinetobacter dispersus sp. nov. (genomic species 17), Acinetobacter modestus sp. nov., Acinetobacter proteolyticus sp. nov. and Acinetobacter vivianii sp. nov.</title>
        <authorList>
            <person name="Nemec A."/>
            <person name="Radolfova-Krizova L."/>
            <person name="Maixnerova M."/>
            <person name="Vrestiakova E."/>
            <person name="Jezek P."/>
            <person name="Sedo O."/>
        </authorList>
    </citation>
    <scope>NUCLEOTIDE SEQUENCE [LARGE SCALE GENOMIC DNA]</scope>
    <source>
        <strain evidence="9 10">NIPH 236</strain>
    </source>
</reference>
<dbReference type="EC" id="2.4.99.12" evidence="2 7"/>
<comment type="caution">
    <text evidence="9">The sequence shown here is derived from an EMBL/GenBank/DDBJ whole genome shotgun (WGS) entry which is preliminary data.</text>
</comment>
<dbReference type="PANTHER" id="PTHR42755:SF1">
    <property type="entry name" value="3-DEOXY-D-MANNO-OCTULOSONIC ACID TRANSFERASE, MITOCHONDRIAL-RELATED"/>
    <property type="match status" value="1"/>
</dbReference>
<evidence type="ECO:0000256" key="4">
    <source>
        <dbReference type="ARBA" id="ARBA00022679"/>
    </source>
</evidence>
<keyword evidence="7" id="KW-0472">Membrane</keyword>
<keyword evidence="7" id="KW-0448">Lipopolysaccharide biosynthesis</keyword>
<comment type="similarity">
    <text evidence="7">Belongs to the glycosyltransferase group 1 family.</text>
</comment>
<organism evidence="9 10">
    <name type="scientific">Acinetobacter modestus</name>
    <dbReference type="NCBI Taxonomy" id="1776740"/>
    <lineage>
        <taxon>Bacteria</taxon>
        <taxon>Pseudomonadati</taxon>
        <taxon>Pseudomonadota</taxon>
        <taxon>Gammaproteobacteria</taxon>
        <taxon>Moraxellales</taxon>
        <taxon>Moraxellaceae</taxon>
        <taxon>Acinetobacter</taxon>
    </lineage>
</organism>
<keyword evidence="10" id="KW-1185">Reference proteome</keyword>
<reference evidence="10" key="1">
    <citation type="submission" date="2013-02" db="EMBL/GenBank/DDBJ databases">
        <title>The Genome Sequence of Acinetobacter sp. NIPH 236.</title>
        <authorList>
            <consortium name="The Broad Institute Genome Sequencing Platform"/>
            <consortium name="The Broad Institute Genome Sequencing Center for Infectious Disease"/>
            <person name="Cerqueira G."/>
            <person name="Feldgarden M."/>
            <person name="Courvalin P."/>
            <person name="Perichon B."/>
            <person name="Grillot-Courvalin C."/>
            <person name="Clermont D."/>
            <person name="Rocha E."/>
            <person name="Yoon E.-J."/>
            <person name="Nemec A."/>
            <person name="Walker B."/>
            <person name="Young S.K."/>
            <person name="Zeng Q."/>
            <person name="Gargeya S."/>
            <person name="Fitzgerald M."/>
            <person name="Haas B."/>
            <person name="Abouelleil A."/>
            <person name="Alvarado L."/>
            <person name="Arachchi H.M."/>
            <person name="Berlin A.M."/>
            <person name="Chapman S.B."/>
            <person name="Dewar J."/>
            <person name="Goldberg J."/>
            <person name="Griggs A."/>
            <person name="Gujja S."/>
            <person name="Hansen M."/>
            <person name="Howarth C."/>
            <person name="Imamovic A."/>
            <person name="Larimer J."/>
            <person name="McCowan C."/>
            <person name="Murphy C."/>
            <person name="Neiman D."/>
            <person name="Pearson M."/>
            <person name="Priest M."/>
            <person name="Roberts A."/>
            <person name="Saif S."/>
            <person name="Shea T."/>
            <person name="Sisk P."/>
            <person name="Sykes S."/>
            <person name="Wortman J."/>
            <person name="Nusbaum C."/>
            <person name="Birren B."/>
        </authorList>
    </citation>
    <scope>NUCLEOTIDE SEQUENCE [LARGE SCALE GENOMIC DNA]</scope>
    <source>
        <strain evidence="10">NIPH 236</strain>
    </source>
</reference>
<dbReference type="PANTHER" id="PTHR42755">
    <property type="entry name" value="3-DEOXY-MANNO-OCTULOSONATE CYTIDYLYLTRANSFERASE"/>
    <property type="match status" value="1"/>
</dbReference>
<evidence type="ECO:0000259" key="8">
    <source>
        <dbReference type="Pfam" id="PF04413"/>
    </source>
</evidence>
<dbReference type="Pfam" id="PF04413">
    <property type="entry name" value="Glycos_transf_N"/>
    <property type="match status" value="1"/>
</dbReference>
<dbReference type="SUPFAM" id="SSF53756">
    <property type="entry name" value="UDP-Glycosyltransferase/glycogen phosphorylase"/>
    <property type="match status" value="1"/>
</dbReference>
<evidence type="ECO:0000256" key="3">
    <source>
        <dbReference type="ARBA" id="ARBA00019077"/>
    </source>
</evidence>
<dbReference type="Gene3D" id="3.40.50.11720">
    <property type="entry name" value="3-Deoxy-D-manno-octulosonic-acid transferase, N-terminal domain"/>
    <property type="match status" value="1"/>
</dbReference>
<evidence type="ECO:0000256" key="5">
    <source>
        <dbReference type="ARBA" id="ARBA00031445"/>
    </source>
</evidence>
<comment type="pathway">
    <text evidence="1 7">Bacterial outer membrane biogenesis; LPS core biosynthesis.</text>
</comment>
<sequence length="457" mass="52341">MHIKLPHNELKSNSKLWSRMAQQNAVQQTPFWYNFLLICLKPLYRWKIKQRAESDALFQQECLERFGPFQPPKNLNTIWFHVVSVGETNAAQPLIEHYLKLGHTVLVTNTTKTGQARAKSLFSQKYPALFQAVYLPVDQKPLLKQFFDLYQPKLLALVETEIWPNLIAQAKQQQIPCILLNARLSAKSAKGYGKVRRLTQPMLQQLTWLLAQDIATQQRYVDLGLDQAKSQVVGNIKFDITAPQSYVEKAEQLKQDWQLLGRQVIVLASTHSPEEENLLRQLQPHLNSNPNLLCIVVPRHPERFDEVYKICQSLNLNTQRRSLKQPIQTDTQVFLADSMGEMWLWYALSQVCFVGGSLNEPGGGHNILEPMVLDVPTVIGPHYFNFQSIVDEFVAEHGILIGKDAVQVAQQLLSCLDDPIQTQQLIEQAELVLQRNKGSLQKHIQLIDHYLEFKALS</sequence>
<dbReference type="Gene3D" id="3.40.50.2000">
    <property type="entry name" value="Glycogen Phosphorylase B"/>
    <property type="match status" value="1"/>
</dbReference>